<reference evidence="4 5" key="1">
    <citation type="submission" date="2019-03" db="EMBL/GenBank/DDBJ databases">
        <title>Genomic Encyclopedia of Type Strains, Phase IV (KMG-IV): sequencing the most valuable type-strain genomes for metagenomic binning, comparative biology and taxonomic classification.</title>
        <authorList>
            <person name="Goeker M."/>
        </authorList>
    </citation>
    <scope>NUCLEOTIDE SEQUENCE [LARGE SCALE GENOMIC DNA]</scope>
    <source>
        <strain evidence="4 5">DSM 1837</strain>
    </source>
</reference>
<feature type="transmembrane region" description="Helical" evidence="1">
    <location>
        <begin position="27"/>
        <end position="46"/>
    </location>
</feature>
<feature type="domain" description="SMODS-associated and fused to various effectors" evidence="2">
    <location>
        <begin position="159"/>
        <end position="348"/>
    </location>
</feature>
<organism evidence="4 5">
    <name type="scientific">Simplicispira metamorpha</name>
    <dbReference type="NCBI Taxonomy" id="80881"/>
    <lineage>
        <taxon>Bacteria</taxon>
        <taxon>Pseudomonadati</taxon>
        <taxon>Pseudomonadota</taxon>
        <taxon>Betaproteobacteria</taxon>
        <taxon>Burkholderiales</taxon>
        <taxon>Comamonadaceae</taxon>
        <taxon>Simplicispira</taxon>
    </lineage>
</organism>
<evidence type="ECO:0000313" key="5">
    <source>
        <dbReference type="Proteomes" id="UP000295182"/>
    </source>
</evidence>
<name>A0A4R2N595_9BURK</name>
<evidence type="ECO:0000256" key="1">
    <source>
        <dbReference type="SAM" id="Phobius"/>
    </source>
</evidence>
<dbReference type="OrthoDB" id="8687383at2"/>
<dbReference type="Pfam" id="PF18303">
    <property type="entry name" value="Saf_2TM"/>
    <property type="match status" value="1"/>
</dbReference>
<dbReference type="EMBL" id="SLXH01000022">
    <property type="protein sequence ID" value="TCP15958.1"/>
    <property type="molecule type" value="Genomic_DNA"/>
</dbReference>
<accession>A0A4R2N595</accession>
<keyword evidence="1" id="KW-0812">Transmembrane</keyword>
<evidence type="ECO:0000313" key="4">
    <source>
        <dbReference type="EMBL" id="TCP15958.1"/>
    </source>
</evidence>
<comment type="caution">
    <text evidence="4">The sequence shown here is derived from an EMBL/GenBank/DDBJ whole genome shotgun (WGS) entry which is preliminary data.</text>
</comment>
<evidence type="ECO:0000259" key="2">
    <source>
        <dbReference type="Pfam" id="PF18145"/>
    </source>
</evidence>
<feature type="transmembrane region" description="Helical" evidence="1">
    <location>
        <begin position="66"/>
        <end position="87"/>
    </location>
</feature>
<dbReference type="RefSeq" id="WP_119014350.1">
    <property type="nucleotide sequence ID" value="NZ_QXNC01000033.1"/>
</dbReference>
<keyword evidence="1" id="KW-0472">Membrane</keyword>
<keyword evidence="1" id="KW-1133">Transmembrane helix</keyword>
<evidence type="ECO:0008006" key="6">
    <source>
        <dbReference type="Google" id="ProtNLM"/>
    </source>
</evidence>
<feature type="domain" description="SAVED-fused 2TM effector" evidence="3">
    <location>
        <begin position="6"/>
        <end position="140"/>
    </location>
</feature>
<proteinExistence type="predicted"/>
<protein>
    <recommendedName>
        <fullName evidence="6">SMODS-associated and fused to various effectors domain-containing protein</fullName>
    </recommendedName>
</protein>
<dbReference type="InterPro" id="IPR041167">
    <property type="entry name" value="Saf_2TM"/>
</dbReference>
<dbReference type="AlphaFoldDB" id="A0A4R2N595"/>
<gene>
    <name evidence="4" type="ORF">EV674_12229</name>
</gene>
<dbReference type="InterPro" id="IPR040836">
    <property type="entry name" value="SAVED"/>
</dbReference>
<dbReference type="NCBIfam" id="NF033611">
    <property type="entry name" value="SAVED"/>
    <property type="match status" value="1"/>
</dbReference>
<dbReference type="Proteomes" id="UP000295182">
    <property type="component" value="Unassembled WGS sequence"/>
</dbReference>
<keyword evidence="5" id="KW-1185">Reference proteome</keyword>
<evidence type="ECO:0000259" key="3">
    <source>
        <dbReference type="Pfam" id="PF18303"/>
    </source>
</evidence>
<dbReference type="Pfam" id="PF18145">
    <property type="entry name" value="SAVED"/>
    <property type="match status" value="1"/>
</dbReference>
<sequence>MNLTWLKSLIDQLVSFVLRPRHLGVKLLEVSTLVLLGLAGGFAFELRGFADIEVLKFSSGEGLPGYLVSLTAYMALVTWVIGLAMVVSSFRRERTEADARRVLVVELRGLMDTSDRPLLSSLPRTVVGRPIDCHIDVRQLVSAKPPQVQEALNELAHIRRSLRQHRGDTSRENVTVVVGGIMQVPLQFYAGTLIDDEGAVQLFDWERNEKRWKALTESDDKSRFAVTGMNSVDDAPEVVLAVSASYEVAFKDIAATFPGLPVVHLARPNPLPNALWSEANQAALTHQFLQALAALANYGVRTVHLILAAPATLSIRFGMAYDGRNMPQLRCYQREAGQLPPYPWSVQMPKDDQPVKFLATSLHSEDPALAA</sequence>